<dbReference type="InterPro" id="IPR020904">
    <property type="entry name" value="Sc_DH/Rdtase_CS"/>
</dbReference>
<dbReference type="EMBL" id="CP101717">
    <property type="protein sequence ID" value="WLD58928.1"/>
    <property type="molecule type" value="Genomic_DNA"/>
</dbReference>
<evidence type="ECO:0000256" key="3">
    <source>
        <dbReference type="RuleBase" id="RU000363"/>
    </source>
</evidence>
<organism evidence="4">
    <name type="scientific">Salinispirillum sp. LH 10-3-1</name>
    <dbReference type="NCBI Taxonomy" id="2952525"/>
    <lineage>
        <taxon>Bacteria</taxon>
        <taxon>Pseudomonadati</taxon>
        <taxon>Pseudomonadota</taxon>
        <taxon>Gammaproteobacteria</taxon>
        <taxon>Oceanospirillales</taxon>
        <taxon>Saccharospirillaceae</taxon>
        <taxon>Salinispirillum</taxon>
    </lineage>
</organism>
<evidence type="ECO:0000256" key="1">
    <source>
        <dbReference type="ARBA" id="ARBA00006484"/>
    </source>
</evidence>
<evidence type="ECO:0000256" key="2">
    <source>
        <dbReference type="ARBA" id="ARBA00023002"/>
    </source>
</evidence>
<dbReference type="InterPro" id="IPR036291">
    <property type="entry name" value="NAD(P)-bd_dom_sf"/>
</dbReference>
<dbReference type="RefSeq" id="WP_304996216.1">
    <property type="nucleotide sequence ID" value="NZ_CP101717.1"/>
</dbReference>
<dbReference type="InterPro" id="IPR002347">
    <property type="entry name" value="SDR_fam"/>
</dbReference>
<dbReference type="Pfam" id="PF00106">
    <property type="entry name" value="adh_short"/>
    <property type="match status" value="1"/>
</dbReference>
<dbReference type="PANTHER" id="PTHR44196">
    <property type="entry name" value="DEHYDROGENASE/REDUCTASE SDR FAMILY MEMBER 7B"/>
    <property type="match status" value="1"/>
</dbReference>
<dbReference type="PRINTS" id="PR00080">
    <property type="entry name" value="SDRFAMILY"/>
</dbReference>
<reference evidence="4" key="1">
    <citation type="submission" date="2022-07" db="EMBL/GenBank/DDBJ databases">
        <title>Complete genome sequence of Salinispirillum sp. LH10-3-1 capable of multiple carbohydrate inversion isolated from a soda lake.</title>
        <authorList>
            <person name="Liu J."/>
            <person name="Zhai Y."/>
            <person name="Zhang H."/>
            <person name="Yang H."/>
            <person name="Qu J."/>
            <person name="Li J."/>
        </authorList>
    </citation>
    <scope>NUCLEOTIDE SEQUENCE</scope>
    <source>
        <strain evidence="4">LH 10-3-1</strain>
    </source>
</reference>
<protein>
    <submittedName>
        <fullName evidence="4">SDR family NAD(P)-dependent oxidoreductase</fullName>
    </submittedName>
</protein>
<evidence type="ECO:0000313" key="4">
    <source>
        <dbReference type="EMBL" id="WLD58928.1"/>
    </source>
</evidence>
<gene>
    <name evidence="4" type="ORF">NFC81_03845</name>
</gene>
<dbReference type="AlphaFoldDB" id="A0AB38YHZ7"/>
<name>A0AB38YHZ7_9GAMM</name>
<dbReference type="GO" id="GO:0016491">
    <property type="term" value="F:oxidoreductase activity"/>
    <property type="evidence" value="ECO:0007669"/>
    <property type="project" value="UniProtKB-KW"/>
</dbReference>
<dbReference type="PANTHER" id="PTHR44196:SF1">
    <property type="entry name" value="DEHYDROGENASE_REDUCTASE SDR FAMILY MEMBER 7B"/>
    <property type="match status" value="1"/>
</dbReference>
<keyword evidence="2" id="KW-0560">Oxidoreductase</keyword>
<proteinExistence type="inferred from homology"/>
<dbReference type="GO" id="GO:0016020">
    <property type="term" value="C:membrane"/>
    <property type="evidence" value="ECO:0007669"/>
    <property type="project" value="TreeGrafter"/>
</dbReference>
<sequence length="282" mass="31134">MAAPTLKPKALVTGAASGIGLALSNYLAGRGYDIYMVDVNTDALNKQAAQMQTAYPSLRLHAYACDLSSPEAIIDLIEQINSDTNYLNVLVNNAGITHRSLAMQTDISVTQKVMQVDFLAPVQLTQGLYALLVAGAPKFNATVINVGSMAGWMPVMARSSYCAAKSALHQYFETLRAEWQDDNIGLLMVYPSFLATEIENNALSGTGRRASHARSTVGRIQTVEWLVSRIDEALGKGAQRLFADRFINLASVLYRLCPRWYLRMMRRRFVTELDHPEKEPGQ</sequence>
<comment type="similarity">
    <text evidence="1 3">Belongs to the short-chain dehydrogenases/reductases (SDR) family.</text>
</comment>
<dbReference type="SUPFAM" id="SSF51735">
    <property type="entry name" value="NAD(P)-binding Rossmann-fold domains"/>
    <property type="match status" value="1"/>
</dbReference>
<dbReference type="PRINTS" id="PR00081">
    <property type="entry name" value="GDHRDH"/>
</dbReference>
<dbReference type="PROSITE" id="PS00061">
    <property type="entry name" value="ADH_SHORT"/>
    <property type="match status" value="1"/>
</dbReference>
<accession>A0AB38YHZ7</accession>
<dbReference type="Gene3D" id="3.40.50.720">
    <property type="entry name" value="NAD(P)-binding Rossmann-like Domain"/>
    <property type="match status" value="1"/>
</dbReference>